<evidence type="ECO:0008006" key="4">
    <source>
        <dbReference type="Google" id="ProtNLM"/>
    </source>
</evidence>
<protein>
    <recommendedName>
        <fullName evidence="4">MFS transporter</fullName>
    </recommendedName>
</protein>
<organism evidence="2 3">
    <name type="scientific">Blautia hominis</name>
    <dbReference type="NCBI Taxonomy" id="2025493"/>
    <lineage>
        <taxon>Bacteria</taxon>
        <taxon>Bacillati</taxon>
        <taxon>Bacillota</taxon>
        <taxon>Clostridia</taxon>
        <taxon>Lachnospirales</taxon>
        <taxon>Lachnospiraceae</taxon>
        <taxon>Blautia</taxon>
    </lineage>
</organism>
<feature type="transmembrane region" description="Helical" evidence="1">
    <location>
        <begin position="73"/>
        <end position="90"/>
    </location>
</feature>
<feature type="transmembrane region" description="Helical" evidence="1">
    <location>
        <begin position="297"/>
        <end position="315"/>
    </location>
</feature>
<evidence type="ECO:0000256" key="1">
    <source>
        <dbReference type="SAM" id="Phobius"/>
    </source>
</evidence>
<dbReference type="RefSeq" id="WP_302419556.1">
    <property type="nucleotide sequence ID" value="NZ_BAABYW010000001.1"/>
</dbReference>
<feature type="transmembrane region" description="Helical" evidence="1">
    <location>
        <begin position="7"/>
        <end position="30"/>
    </location>
</feature>
<feature type="transmembrane region" description="Helical" evidence="1">
    <location>
        <begin position="189"/>
        <end position="209"/>
    </location>
</feature>
<keyword evidence="1" id="KW-0472">Membrane</keyword>
<dbReference type="EMBL" id="BAABYW010000001">
    <property type="protein sequence ID" value="GAA6407749.1"/>
    <property type="molecule type" value="Genomic_DNA"/>
</dbReference>
<evidence type="ECO:0000313" key="3">
    <source>
        <dbReference type="Proteomes" id="UP001600943"/>
    </source>
</evidence>
<feature type="transmembrane region" description="Helical" evidence="1">
    <location>
        <begin position="327"/>
        <end position="344"/>
    </location>
</feature>
<feature type="transmembrane region" description="Helical" evidence="1">
    <location>
        <begin position="36"/>
        <end position="61"/>
    </location>
</feature>
<dbReference type="Proteomes" id="UP001600943">
    <property type="component" value="Unassembled WGS sequence"/>
</dbReference>
<proteinExistence type="predicted"/>
<keyword evidence="3" id="KW-1185">Reference proteome</keyword>
<keyword evidence="1" id="KW-0812">Transmembrane</keyword>
<reference evidence="2 3" key="1">
    <citation type="submission" date="2024-04" db="EMBL/GenBank/DDBJ databases">
        <title>Defined microbial consortia suppress multidrug-resistant proinflammatory Enterobacteriaceae via ecological control.</title>
        <authorList>
            <person name="Furuichi M."/>
            <person name="Kawaguchi T."/>
            <person name="Pust M."/>
            <person name="Yasuma K."/>
            <person name="Plichta D."/>
            <person name="Hasegawa N."/>
            <person name="Ohya T."/>
            <person name="Bhattarai S."/>
            <person name="Sasajima S."/>
            <person name="Aoto Y."/>
            <person name="Tuganbaev T."/>
            <person name="Yaginuma M."/>
            <person name="Ueda M."/>
            <person name="Okahashi N."/>
            <person name="Amafuji K."/>
            <person name="Kiridooshi Y."/>
            <person name="Sugita K."/>
            <person name="Strazar M."/>
            <person name="Skelly A."/>
            <person name="Suda W."/>
            <person name="Hattori M."/>
            <person name="Nakamoto N."/>
            <person name="Caballero S."/>
            <person name="Norman J."/>
            <person name="Olle B."/>
            <person name="Tanoue T."/>
            <person name="Arita M."/>
            <person name="Bucci V."/>
            <person name="Atarashi K."/>
            <person name="Xavier R."/>
            <person name="Honda K."/>
        </authorList>
    </citation>
    <scope>NUCLEOTIDE SEQUENCE [LARGE SCALE GENOMIC DNA]</scope>
    <source>
        <strain evidence="3">k04-0078-D8-1</strain>
    </source>
</reference>
<feature type="transmembrane region" description="Helical" evidence="1">
    <location>
        <begin position="149"/>
        <end position="169"/>
    </location>
</feature>
<name>A0ABQ0B8H5_9FIRM</name>
<feature type="transmembrane region" description="Helical" evidence="1">
    <location>
        <begin position="267"/>
        <end position="290"/>
    </location>
</feature>
<accession>A0ABQ0B8H5</accession>
<gene>
    <name evidence="2" type="ORF">K040078D81_18660</name>
</gene>
<sequence>MRRGQAVLGVFSCMHFLVDAACAFAMYGVFREKDAWYWYLLLYNFCAFALQMPLGVVLDGLCRGKGAEEKYRCSVGFAVFGVVLTFLGGFTHVTVLGLGNALFHVGGGVGTIWTSEREDRVCTRLGVFVAPGALGLFLGKMWSQSVFEVGIVLAGALVLLGLGGVLLWLGRGKYLEEHGSGICGKGRPVYGRSMMAVCCFLVVLLRSYVGMSAAFPWNKTVLTGAVCAAAVAGGKAAGGFFADRIGISRTAVISLILAEGMYGLGGFWGTGLLALLFFNMTMPLTLYLMWKEMREQPGLAFGTLTFALFLGFLPVYFQTVPPMDPRLTGSLGSLLSLLLFAGVMRRKGESDGSVSG</sequence>
<comment type="caution">
    <text evidence="2">The sequence shown here is derived from an EMBL/GenBank/DDBJ whole genome shotgun (WGS) entry which is preliminary data.</text>
</comment>
<evidence type="ECO:0000313" key="2">
    <source>
        <dbReference type="EMBL" id="GAA6407749.1"/>
    </source>
</evidence>
<keyword evidence="1" id="KW-1133">Transmembrane helix</keyword>